<dbReference type="Proteomes" id="UP001235712">
    <property type="component" value="Unassembled WGS sequence"/>
</dbReference>
<dbReference type="CDD" id="cd04623">
    <property type="entry name" value="CBS_pair_bac_euk"/>
    <property type="match status" value="1"/>
</dbReference>
<evidence type="ECO:0000256" key="1">
    <source>
        <dbReference type="ARBA" id="ARBA00023122"/>
    </source>
</evidence>
<evidence type="ECO:0000313" key="5">
    <source>
        <dbReference type="Proteomes" id="UP001235712"/>
    </source>
</evidence>
<dbReference type="EMBL" id="JAUSQZ010000001">
    <property type="protein sequence ID" value="MDP9827017.1"/>
    <property type="molecule type" value="Genomic_DNA"/>
</dbReference>
<gene>
    <name evidence="4" type="ORF">J2S57_002766</name>
</gene>
<organism evidence="4 5">
    <name type="scientific">Kineosporia succinea</name>
    <dbReference type="NCBI Taxonomy" id="84632"/>
    <lineage>
        <taxon>Bacteria</taxon>
        <taxon>Bacillati</taxon>
        <taxon>Actinomycetota</taxon>
        <taxon>Actinomycetes</taxon>
        <taxon>Kineosporiales</taxon>
        <taxon>Kineosporiaceae</taxon>
        <taxon>Kineosporia</taxon>
    </lineage>
</organism>
<dbReference type="SMART" id="SM00116">
    <property type="entry name" value="CBS"/>
    <property type="match status" value="2"/>
</dbReference>
<name>A0ABT9P2V5_9ACTN</name>
<sequence length="142" mass="15597">MRISDLLRNKGGLVVTISPERPVTELLDLLATNGVGALVVSADGQTIDGIVSERDVVRKLQRFGPDLLAEPVSEIMSRHVQTCPPDTEIEELAKLMTKGRFRHVPVVDGERLVGIVSIGDVVKQRIDELEGERDQLQAYIST</sequence>
<dbReference type="Pfam" id="PF00571">
    <property type="entry name" value="CBS"/>
    <property type="match status" value="2"/>
</dbReference>
<reference evidence="4 5" key="1">
    <citation type="submission" date="2023-07" db="EMBL/GenBank/DDBJ databases">
        <title>Sequencing the genomes of 1000 actinobacteria strains.</title>
        <authorList>
            <person name="Klenk H.-P."/>
        </authorList>
    </citation>
    <scope>NUCLEOTIDE SEQUENCE [LARGE SCALE GENOMIC DNA]</scope>
    <source>
        <strain evidence="4 5">DSM 44388</strain>
    </source>
</reference>
<evidence type="ECO:0000313" key="4">
    <source>
        <dbReference type="EMBL" id="MDP9827017.1"/>
    </source>
</evidence>
<keyword evidence="5" id="KW-1185">Reference proteome</keyword>
<feature type="domain" description="CBS" evidence="3">
    <location>
        <begin position="76"/>
        <end position="131"/>
    </location>
</feature>
<dbReference type="InterPro" id="IPR046342">
    <property type="entry name" value="CBS_dom_sf"/>
</dbReference>
<dbReference type="RefSeq" id="WP_307242488.1">
    <property type="nucleotide sequence ID" value="NZ_JAUSQZ010000001.1"/>
</dbReference>
<feature type="domain" description="CBS" evidence="3">
    <location>
        <begin position="8"/>
        <end position="67"/>
    </location>
</feature>
<protein>
    <submittedName>
        <fullName evidence="4">CBS domain-containing protein</fullName>
    </submittedName>
</protein>
<dbReference type="InterPro" id="IPR000644">
    <property type="entry name" value="CBS_dom"/>
</dbReference>
<dbReference type="PROSITE" id="PS51371">
    <property type="entry name" value="CBS"/>
    <property type="match status" value="2"/>
</dbReference>
<dbReference type="PANTHER" id="PTHR43080:SF2">
    <property type="entry name" value="CBS DOMAIN-CONTAINING PROTEIN"/>
    <property type="match status" value="1"/>
</dbReference>
<evidence type="ECO:0000256" key="2">
    <source>
        <dbReference type="PROSITE-ProRule" id="PRU00703"/>
    </source>
</evidence>
<evidence type="ECO:0000259" key="3">
    <source>
        <dbReference type="PROSITE" id="PS51371"/>
    </source>
</evidence>
<dbReference type="InterPro" id="IPR051257">
    <property type="entry name" value="Diverse_CBS-Domain"/>
</dbReference>
<accession>A0ABT9P2V5</accession>
<dbReference type="InterPro" id="IPR044725">
    <property type="entry name" value="CBSX3_CBS_dom"/>
</dbReference>
<proteinExistence type="predicted"/>
<dbReference type="PANTHER" id="PTHR43080">
    <property type="entry name" value="CBS DOMAIN-CONTAINING PROTEIN CBSX3, MITOCHONDRIAL"/>
    <property type="match status" value="1"/>
</dbReference>
<comment type="caution">
    <text evidence="4">The sequence shown here is derived from an EMBL/GenBank/DDBJ whole genome shotgun (WGS) entry which is preliminary data.</text>
</comment>
<keyword evidence="1 2" id="KW-0129">CBS domain</keyword>
<dbReference type="Gene3D" id="3.10.580.10">
    <property type="entry name" value="CBS-domain"/>
    <property type="match status" value="1"/>
</dbReference>
<dbReference type="SUPFAM" id="SSF54631">
    <property type="entry name" value="CBS-domain pair"/>
    <property type="match status" value="1"/>
</dbReference>